<organism evidence="1 2">
    <name type="scientific">Pantoea phage vB_PagS_AAS21</name>
    <dbReference type="NCBI Taxonomy" id="2575261"/>
    <lineage>
        <taxon>Viruses</taxon>
        <taxon>Duplodnaviria</taxon>
        <taxon>Heunggongvirae</taxon>
        <taxon>Uroviricota</taxon>
        <taxon>Caudoviricetes</taxon>
        <taxon>Demerecviridae</taxon>
        <taxon>Keyvirus</taxon>
        <taxon>Keyvirus AAS21</taxon>
    </lineage>
</organism>
<reference evidence="1 2" key="1">
    <citation type="submission" date="2019-04" db="EMBL/GenBank/DDBJ databases">
        <title>Complete genome sequence of Pantoea bacteriophage vB_PagS_AAS21.</title>
        <authorList>
            <person name="Truncaite L."/>
            <person name="Simoliuniene M."/>
            <person name="Zajanckauskaite A."/>
            <person name="Meskys R."/>
            <person name="Simoliunas E."/>
        </authorList>
    </citation>
    <scope>NUCLEOTIDE SEQUENCE [LARGE SCALE GENOMIC DNA]</scope>
</reference>
<accession>A0A4Y5P1E1</accession>
<evidence type="ECO:0000313" key="1">
    <source>
        <dbReference type="EMBL" id="QCW23755.1"/>
    </source>
</evidence>
<evidence type="ECO:0000313" key="2">
    <source>
        <dbReference type="Proteomes" id="UP000308921"/>
    </source>
</evidence>
<proteinExistence type="predicted"/>
<dbReference type="Proteomes" id="UP000308921">
    <property type="component" value="Segment"/>
</dbReference>
<dbReference type="EMBL" id="MK770119">
    <property type="protein sequence ID" value="QCW23755.1"/>
    <property type="molecule type" value="Genomic_DNA"/>
</dbReference>
<sequence>MKQILQSAKDYIASRSKIRTAGLIALELPGSSAQNPIYAYFTDYFRDVTYNGILFRSGKVKTIGNHKQDRNLTIGSLSFTITGNDNDEVMRIVESGVSFLDRQVIIYQAIIDDNGDILPVDPATNGPLVFFKGRVTGGGIQEEIPTNNSPGSSTITWTCSNQFYDFDRVNGRLTDDASHRGLEIIDGQLYPGSGAKRLEYQDDYGFSHSNNTVNILAKYQVKELRYKMKKTKKFFGLSSSYSLKEYYETVTKEVDLDFNLAAKYLPVVYGVQNVAGIPIFADTELHNPNVVYIVYAFCEGEIDGFLDFSFADAPMICYDVADSSSRTCFGSKKLVGDTMQRIATGASTTAPSTHGQEYIYNDGNGEIRIWTYHGKREQNAASVLVNLAAQKGFYLQNLNGKGPEYWDNRFKLLDTAYAVVKITINENRTDIPDITADIQGKKVRVYKADGSVDNSKTSLNGIWQTLDYVTSDIYGAGIDLNEINVSQLVSEAAILDIVDTSYEPSWNTFWRYTGWTSMGQENRQIVQMNTILDGADSVFKNVQGLLDSFQGSINNLSGEYRLTVEKYSENPFRINFLDTLGSIELSDTTGKTKYNSVQASLIDPALGWKTNSIVFYNSVYKAQDKNLDKKMQLSFANITNYYTARGMAERELKKSRYSREVSIELPYTFLGLEVNDPVALTYTRWNWTDKFFLISEVENQRNGKINVTLREYAKDVFINSQQVNDSDGIPDITNNVLPPRDFLYTPTPVGTSVGNIGKNGELSWLPSMTSNVIYYTIHQTDRLLPYVIDQVNVDANSRLKQDIMGQPPGMYVFEIRAVDIYGRRSAPVTMTVELNAAKNLSVVPNFRVTNKPPADATQFVGADIKYAWDPIPEEKLIPGVFYTLELYDSVNNMIRSMELRNGYIYDYLLITNKQDYALFHETKLGINRQIFARIRAEGPNGERSVAWATI</sequence>
<name>A0A4Y5P1E1_9CAUD</name>
<protein>
    <submittedName>
        <fullName evidence="1">Putative tail protein</fullName>
    </submittedName>
</protein>
<keyword evidence="2" id="KW-1185">Reference proteome</keyword>
<gene>
    <name evidence="1" type="ORF">AAS21_gp017</name>
</gene>